<dbReference type="Gene3D" id="3.30.160.100">
    <property type="entry name" value="Ribosome hibernation promotion factor-like"/>
    <property type="match status" value="1"/>
</dbReference>
<dbReference type="RefSeq" id="WP_183948071.1">
    <property type="nucleotide sequence ID" value="NZ_JACHHX010000007.1"/>
</dbReference>
<dbReference type="InterPro" id="IPR003489">
    <property type="entry name" value="RHF/RaiA"/>
</dbReference>
<gene>
    <name evidence="1" type="ORF">HNQ58_001276</name>
</gene>
<dbReference type="EMBL" id="JACHHX010000007">
    <property type="protein sequence ID" value="MBB5015378.1"/>
    <property type="molecule type" value="Genomic_DNA"/>
</dbReference>
<evidence type="ECO:0000313" key="2">
    <source>
        <dbReference type="Proteomes" id="UP000519004"/>
    </source>
</evidence>
<name>A0A7W8DDU8_9GAMM</name>
<sequence>MRIEVLSRTTQAGIDNVATVERRTRHLLDRLDDRIQRLEVQLVDENGPKGGVDRRCRVSAKLVDGEVLHAEARSELIPNAVDRAIRKLVRRITDLRGREIDSRRRAGGEAVAA</sequence>
<dbReference type="Pfam" id="PF02482">
    <property type="entry name" value="Ribosomal_S30AE"/>
    <property type="match status" value="1"/>
</dbReference>
<keyword evidence="2" id="KW-1185">Reference proteome</keyword>
<evidence type="ECO:0000313" key="1">
    <source>
        <dbReference type="EMBL" id="MBB5015378.1"/>
    </source>
</evidence>
<dbReference type="AlphaFoldDB" id="A0A7W8DDU8"/>
<dbReference type="SUPFAM" id="SSF69754">
    <property type="entry name" value="Ribosome binding protein Y (YfiA homologue)"/>
    <property type="match status" value="1"/>
</dbReference>
<dbReference type="InterPro" id="IPR036567">
    <property type="entry name" value="RHF-like"/>
</dbReference>
<comment type="caution">
    <text evidence="1">The sequence shown here is derived from an EMBL/GenBank/DDBJ whole genome shotgun (WGS) entry which is preliminary data.</text>
</comment>
<dbReference type="Proteomes" id="UP000519004">
    <property type="component" value="Unassembled WGS sequence"/>
</dbReference>
<proteinExistence type="predicted"/>
<accession>A0A7W8DDU8</accession>
<organism evidence="1 2">
    <name type="scientific">Rehaibacterium terrae</name>
    <dbReference type="NCBI Taxonomy" id="1341696"/>
    <lineage>
        <taxon>Bacteria</taxon>
        <taxon>Pseudomonadati</taxon>
        <taxon>Pseudomonadota</taxon>
        <taxon>Gammaproteobacteria</taxon>
        <taxon>Lysobacterales</taxon>
        <taxon>Lysobacteraceae</taxon>
        <taxon>Rehaibacterium</taxon>
    </lineage>
</organism>
<reference evidence="1 2" key="1">
    <citation type="submission" date="2020-08" db="EMBL/GenBank/DDBJ databases">
        <title>Genomic Encyclopedia of Type Strains, Phase IV (KMG-IV): sequencing the most valuable type-strain genomes for metagenomic binning, comparative biology and taxonomic classification.</title>
        <authorList>
            <person name="Goeker M."/>
        </authorList>
    </citation>
    <scope>NUCLEOTIDE SEQUENCE [LARGE SCALE GENOMIC DNA]</scope>
    <source>
        <strain evidence="1 2">DSM 25897</strain>
    </source>
</reference>
<protein>
    <submittedName>
        <fullName evidence="1">Ribosome-associated translation inhibitor RaiA</fullName>
    </submittedName>
</protein>